<evidence type="ECO:0000313" key="2">
    <source>
        <dbReference type="Proteomes" id="UP000494165"/>
    </source>
</evidence>
<gene>
    <name evidence="1" type="ORF">CLODIP_2_CD07459</name>
</gene>
<protein>
    <submittedName>
        <fullName evidence="1">Uncharacterized protein</fullName>
    </submittedName>
</protein>
<dbReference type="EMBL" id="CADEPI010000028">
    <property type="protein sequence ID" value="CAB3367095.1"/>
    <property type="molecule type" value="Genomic_DNA"/>
</dbReference>
<dbReference type="Proteomes" id="UP000494165">
    <property type="component" value="Unassembled WGS sequence"/>
</dbReference>
<sequence length="95" mass="10564">MQRWGVVVGAHTTVRADAAFSRAARDFLSSSVLHAQPPTPAAGCSFHSCLRARSFQPQVSEKKRPTPDFEPIPKIHHSDLTQEDVLLLLLPLRCY</sequence>
<proteinExistence type="predicted"/>
<keyword evidence="2" id="KW-1185">Reference proteome</keyword>
<dbReference type="AlphaFoldDB" id="A0A8S1CFI2"/>
<name>A0A8S1CFI2_9INSE</name>
<comment type="caution">
    <text evidence="1">The sequence shown here is derived from an EMBL/GenBank/DDBJ whole genome shotgun (WGS) entry which is preliminary data.</text>
</comment>
<reference evidence="1 2" key="1">
    <citation type="submission" date="2020-04" db="EMBL/GenBank/DDBJ databases">
        <authorList>
            <person name="Alioto T."/>
            <person name="Alioto T."/>
            <person name="Gomez Garrido J."/>
        </authorList>
    </citation>
    <scope>NUCLEOTIDE SEQUENCE [LARGE SCALE GENOMIC DNA]</scope>
</reference>
<organism evidence="1 2">
    <name type="scientific">Cloeon dipterum</name>
    <dbReference type="NCBI Taxonomy" id="197152"/>
    <lineage>
        <taxon>Eukaryota</taxon>
        <taxon>Metazoa</taxon>
        <taxon>Ecdysozoa</taxon>
        <taxon>Arthropoda</taxon>
        <taxon>Hexapoda</taxon>
        <taxon>Insecta</taxon>
        <taxon>Pterygota</taxon>
        <taxon>Palaeoptera</taxon>
        <taxon>Ephemeroptera</taxon>
        <taxon>Pisciforma</taxon>
        <taxon>Baetidae</taxon>
        <taxon>Cloeon</taxon>
    </lineage>
</organism>
<evidence type="ECO:0000313" key="1">
    <source>
        <dbReference type="EMBL" id="CAB3367095.1"/>
    </source>
</evidence>
<accession>A0A8S1CFI2</accession>